<keyword evidence="3" id="KW-1185">Reference proteome</keyword>
<evidence type="ECO:0000313" key="2">
    <source>
        <dbReference type="EMBL" id="NMO03258.1"/>
    </source>
</evidence>
<dbReference type="InterPro" id="IPR016040">
    <property type="entry name" value="NAD(P)-bd_dom"/>
</dbReference>
<dbReference type="InterPro" id="IPR036291">
    <property type="entry name" value="NAD(P)-bd_dom_sf"/>
</dbReference>
<reference evidence="2 3" key="1">
    <citation type="submission" date="2020-04" db="EMBL/GenBank/DDBJ databases">
        <title>Gordonia sp. nov. TBRC 11910.</title>
        <authorList>
            <person name="Suriyachadkun C."/>
        </authorList>
    </citation>
    <scope>NUCLEOTIDE SEQUENCE [LARGE SCALE GENOMIC DNA]</scope>
    <source>
        <strain evidence="2 3">TBRC 11910</strain>
    </source>
</reference>
<dbReference type="Pfam" id="PF13460">
    <property type="entry name" value="NAD_binding_10"/>
    <property type="match status" value="1"/>
</dbReference>
<protein>
    <submittedName>
        <fullName evidence="2">NAD(P)H-binding protein</fullName>
    </submittedName>
</protein>
<sequence>MIVVTGATGNVGQHVVRLLSRQGEDVVAVSRRPRIEGLGAGARHVRADVGDAASMRPALTGADALFLLIGGELNSHGEPPAAVIDAAVQSGVKRIVLQSSQVSATRPDVDSHARLREFEAAVRASGVDVTILRPSGFASNAFGWAESVRTARTVFAPFGDVGLPVVDPADIAAVAATALTQAGHAERVYDVTGPHLITPREQAAVIADVVGVDITFVELTREQARAHLAQVMPEAVIDGTLDVLGLPLPTERRVSPDVASVLGHPARPFAEWVTRNRLAFA</sequence>
<dbReference type="AlphaFoldDB" id="A0A848L6M3"/>
<comment type="caution">
    <text evidence="2">The sequence shown here is derived from an EMBL/GenBank/DDBJ whole genome shotgun (WGS) entry which is preliminary data.</text>
</comment>
<evidence type="ECO:0000313" key="3">
    <source>
        <dbReference type="Proteomes" id="UP000550729"/>
    </source>
</evidence>
<organism evidence="2 3">
    <name type="scientific">Gordonia asplenii</name>
    <dbReference type="NCBI Taxonomy" id="2725283"/>
    <lineage>
        <taxon>Bacteria</taxon>
        <taxon>Bacillati</taxon>
        <taxon>Actinomycetota</taxon>
        <taxon>Actinomycetes</taxon>
        <taxon>Mycobacteriales</taxon>
        <taxon>Gordoniaceae</taxon>
        <taxon>Gordonia</taxon>
    </lineage>
</organism>
<dbReference type="Proteomes" id="UP000550729">
    <property type="component" value="Unassembled WGS sequence"/>
</dbReference>
<accession>A0A848L6M3</accession>
<name>A0A848L6M3_9ACTN</name>
<gene>
    <name evidence="2" type="ORF">HH308_18755</name>
</gene>
<dbReference type="RefSeq" id="WP_170195766.1">
    <property type="nucleotide sequence ID" value="NZ_JABBNB010000021.1"/>
</dbReference>
<evidence type="ECO:0000259" key="1">
    <source>
        <dbReference type="Pfam" id="PF13460"/>
    </source>
</evidence>
<dbReference type="PANTHER" id="PTHR43162">
    <property type="match status" value="1"/>
</dbReference>
<dbReference type="SUPFAM" id="SSF51735">
    <property type="entry name" value="NAD(P)-binding Rossmann-fold domains"/>
    <property type="match status" value="1"/>
</dbReference>
<dbReference type="InterPro" id="IPR051604">
    <property type="entry name" value="Ergot_Alk_Oxidoreductase"/>
</dbReference>
<dbReference type="Gene3D" id="3.40.50.720">
    <property type="entry name" value="NAD(P)-binding Rossmann-like Domain"/>
    <property type="match status" value="1"/>
</dbReference>
<dbReference type="Gene3D" id="3.90.25.10">
    <property type="entry name" value="UDP-galactose 4-epimerase, domain 1"/>
    <property type="match status" value="1"/>
</dbReference>
<dbReference type="EMBL" id="JABBNB010000021">
    <property type="protein sequence ID" value="NMO03258.1"/>
    <property type="molecule type" value="Genomic_DNA"/>
</dbReference>
<dbReference type="PANTHER" id="PTHR43162:SF1">
    <property type="entry name" value="PRESTALK A DIFFERENTIATION PROTEIN A"/>
    <property type="match status" value="1"/>
</dbReference>
<feature type="domain" description="NAD(P)-binding" evidence="1">
    <location>
        <begin position="6"/>
        <end position="181"/>
    </location>
</feature>
<proteinExistence type="predicted"/>